<evidence type="ECO:0000259" key="13">
    <source>
        <dbReference type="Pfam" id="PF07715"/>
    </source>
</evidence>
<dbReference type="SUPFAM" id="SSF56935">
    <property type="entry name" value="Porins"/>
    <property type="match status" value="1"/>
</dbReference>
<dbReference type="InterPro" id="IPR036942">
    <property type="entry name" value="Beta-barrel_TonB_sf"/>
</dbReference>
<evidence type="ECO:0000256" key="5">
    <source>
        <dbReference type="ARBA" id="ARBA00022692"/>
    </source>
</evidence>
<evidence type="ECO:0000259" key="12">
    <source>
        <dbReference type="Pfam" id="PF00593"/>
    </source>
</evidence>
<keyword evidence="6 11" id="KW-0798">TonB box</keyword>
<feature type="domain" description="TonB-dependent receptor-like beta-barrel" evidence="12">
    <location>
        <begin position="233"/>
        <end position="659"/>
    </location>
</feature>
<accession>A0A3M6R208</accession>
<name>A0A3M6R208_9BURK</name>
<organism evidence="14 15">
    <name type="scientific">Vandammella animalimorsus</name>
    <dbReference type="NCBI Taxonomy" id="2029117"/>
    <lineage>
        <taxon>Bacteria</taxon>
        <taxon>Pseudomonadati</taxon>
        <taxon>Pseudomonadota</taxon>
        <taxon>Betaproteobacteria</taxon>
        <taxon>Burkholderiales</taxon>
        <taxon>Comamonadaceae</taxon>
        <taxon>Vandammella</taxon>
    </lineage>
</organism>
<keyword evidence="9 10" id="KW-0998">Cell outer membrane</keyword>
<evidence type="ECO:0000256" key="11">
    <source>
        <dbReference type="RuleBase" id="RU003357"/>
    </source>
</evidence>
<dbReference type="AlphaFoldDB" id="A0A3M6R208"/>
<proteinExistence type="inferred from homology"/>
<protein>
    <submittedName>
        <fullName evidence="14">TonB-dependent receptor</fullName>
    </submittedName>
</protein>
<evidence type="ECO:0000256" key="9">
    <source>
        <dbReference type="ARBA" id="ARBA00023237"/>
    </source>
</evidence>
<feature type="domain" description="TonB-dependent receptor plug" evidence="13">
    <location>
        <begin position="45"/>
        <end position="148"/>
    </location>
</feature>
<dbReference type="InterPro" id="IPR000531">
    <property type="entry name" value="Beta-barrel_TonB"/>
</dbReference>
<dbReference type="GO" id="GO:0009279">
    <property type="term" value="C:cell outer membrane"/>
    <property type="evidence" value="ECO:0007669"/>
    <property type="project" value="UniProtKB-SubCell"/>
</dbReference>
<dbReference type="Gene3D" id="2.170.130.10">
    <property type="entry name" value="TonB-dependent receptor, plug domain"/>
    <property type="match status" value="1"/>
</dbReference>
<comment type="subcellular location">
    <subcellularLocation>
        <location evidence="1 10">Cell outer membrane</location>
        <topology evidence="1 10">Multi-pass membrane protein</topology>
    </subcellularLocation>
</comment>
<dbReference type="CDD" id="cd01347">
    <property type="entry name" value="ligand_gated_channel"/>
    <property type="match status" value="1"/>
</dbReference>
<keyword evidence="4 10" id="KW-1134">Transmembrane beta strand</keyword>
<dbReference type="PANTHER" id="PTHR30069:SF40">
    <property type="entry name" value="TONB-DEPENDENT RECEPTOR NMB0964-RELATED"/>
    <property type="match status" value="1"/>
</dbReference>
<dbReference type="GO" id="GO:0044718">
    <property type="term" value="P:siderophore transmembrane transport"/>
    <property type="evidence" value="ECO:0007669"/>
    <property type="project" value="TreeGrafter"/>
</dbReference>
<evidence type="ECO:0000256" key="3">
    <source>
        <dbReference type="ARBA" id="ARBA00022448"/>
    </source>
</evidence>
<evidence type="ECO:0000256" key="4">
    <source>
        <dbReference type="ARBA" id="ARBA00022452"/>
    </source>
</evidence>
<comment type="caution">
    <text evidence="14">The sequence shown here is derived from an EMBL/GenBank/DDBJ whole genome shotgun (WGS) entry which is preliminary data.</text>
</comment>
<keyword evidence="3 10" id="KW-0813">Transport</keyword>
<dbReference type="InterPro" id="IPR037066">
    <property type="entry name" value="Plug_dom_sf"/>
</dbReference>
<evidence type="ECO:0000256" key="2">
    <source>
        <dbReference type="ARBA" id="ARBA00009810"/>
    </source>
</evidence>
<keyword evidence="5 10" id="KW-0812">Transmembrane</keyword>
<comment type="similarity">
    <text evidence="2 10 11">Belongs to the TonB-dependent receptor family.</text>
</comment>
<dbReference type="PANTHER" id="PTHR30069">
    <property type="entry name" value="TONB-DEPENDENT OUTER MEMBRANE RECEPTOR"/>
    <property type="match status" value="1"/>
</dbReference>
<dbReference type="Gene3D" id="2.40.170.20">
    <property type="entry name" value="TonB-dependent receptor, beta-barrel domain"/>
    <property type="match status" value="1"/>
</dbReference>
<sequence length="692" mass="74991">MLGWAGAAQAQMPAASQPGPSHQAAEATVLAPVTVTAKGYEAQAAETPAALTVLTAEELARQQAHNLGEALRGQAGLAVSGDSAQGLNPVIRGLKKDSVVLLVDGMRLNSAQPAGAVASFMSLGLAEQVEVLKGPASVLYGTGALGGAINVRLPQARFAEPGQPALSGRARLGLDSASGGTEAMALLNASGGDHALMLGAALLHRGDYRSPDGKQPRTGYDSRAFIGQYRWRIDGRQQLRLSLQQHRDDDVWYRGSTRPHPAPPVASITIHSPRQQRRLYELGYSRARSADAPLGLDLRLYRQEMQRTIYAFGNRLGRDVVTNEVNFATDGLDAKAEWLAHPQHLLSLGLNAWRMGASPERYQAAPPAFTRFARNVPFEDGRLQALGLYVQDDMQLGAWRVLAGLRHDRVRGRAASMANGAVTQGLSRSDGASSASLGLMYELTPLLRPYANVARAFRAGDLRERFESGLRGDGSFYAGSPQIRPEKATQFEIGLKGSDARLDYALSFYRNRISDYITGVPLTGAQALAACGQPYAAICKRNANLGSVVIQGMEASLRWQPVRGHWLWAAYSRVRGDNRDLDEPLYQMPADSLSLGWEGELAAGWHLDAQARIVARQDRVATRFSRGTENPTPGHSVLDLGATWRYRPDHSLRLAVKNLTDRRYHTHLTEGLPGTELPAPGRSLALSWNARF</sequence>
<dbReference type="InterPro" id="IPR012910">
    <property type="entry name" value="Plug_dom"/>
</dbReference>
<evidence type="ECO:0000313" key="15">
    <source>
        <dbReference type="Proteomes" id="UP000275180"/>
    </source>
</evidence>
<gene>
    <name evidence="14" type="ORF">EBQ34_13820</name>
</gene>
<evidence type="ECO:0000256" key="1">
    <source>
        <dbReference type="ARBA" id="ARBA00004571"/>
    </source>
</evidence>
<evidence type="ECO:0000313" key="14">
    <source>
        <dbReference type="EMBL" id="RMX09314.1"/>
    </source>
</evidence>
<keyword evidence="8 14" id="KW-0675">Receptor</keyword>
<dbReference type="EMBL" id="RDQJ01000033">
    <property type="protein sequence ID" value="RMX09314.1"/>
    <property type="molecule type" value="Genomic_DNA"/>
</dbReference>
<keyword evidence="7 10" id="KW-0472">Membrane</keyword>
<dbReference type="Pfam" id="PF07715">
    <property type="entry name" value="Plug"/>
    <property type="match status" value="1"/>
</dbReference>
<evidence type="ECO:0000256" key="7">
    <source>
        <dbReference type="ARBA" id="ARBA00023136"/>
    </source>
</evidence>
<evidence type="ECO:0000256" key="10">
    <source>
        <dbReference type="PROSITE-ProRule" id="PRU01360"/>
    </source>
</evidence>
<reference evidence="14 15" key="1">
    <citation type="submission" date="2018-10" db="EMBL/GenBank/DDBJ databases">
        <title>Comamonadaceae CDC group NO-1 genome sequencing and assembly.</title>
        <authorList>
            <person name="Bernier A.-M."/>
            <person name="Bernard K."/>
        </authorList>
    </citation>
    <scope>NUCLEOTIDE SEQUENCE [LARGE SCALE GENOMIC DNA]</scope>
    <source>
        <strain evidence="14 15">NML180582</strain>
    </source>
</reference>
<evidence type="ECO:0000256" key="8">
    <source>
        <dbReference type="ARBA" id="ARBA00023170"/>
    </source>
</evidence>
<evidence type="ECO:0000256" key="6">
    <source>
        <dbReference type="ARBA" id="ARBA00023077"/>
    </source>
</evidence>
<dbReference type="PROSITE" id="PS52016">
    <property type="entry name" value="TONB_DEPENDENT_REC_3"/>
    <property type="match status" value="1"/>
</dbReference>
<dbReference type="Pfam" id="PF00593">
    <property type="entry name" value="TonB_dep_Rec_b-barrel"/>
    <property type="match status" value="1"/>
</dbReference>
<dbReference type="Proteomes" id="UP000275180">
    <property type="component" value="Unassembled WGS sequence"/>
</dbReference>
<dbReference type="GO" id="GO:0015344">
    <property type="term" value="F:siderophore uptake transmembrane transporter activity"/>
    <property type="evidence" value="ECO:0007669"/>
    <property type="project" value="TreeGrafter"/>
</dbReference>
<dbReference type="OrthoDB" id="183532at2"/>
<dbReference type="InterPro" id="IPR039426">
    <property type="entry name" value="TonB-dep_rcpt-like"/>
</dbReference>